<dbReference type="SUPFAM" id="SSF47413">
    <property type="entry name" value="lambda repressor-like DNA-binding domains"/>
    <property type="match status" value="1"/>
</dbReference>
<proteinExistence type="predicted"/>
<dbReference type="InterPro" id="IPR028082">
    <property type="entry name" value="Peripla_BP_I"/>
</dbReference>
<name>A0A1G8DJF5_9MICO</name>
<dbReference type="Gene3D" id="1.10.260.40">
    <property type="entry name" value="lambda repressor-like DNA-binding domains"/>
    <property type="match status" value="1"/>
</dbReference>
<evidence type="ECO:0000256" key="3">
    <source>
        <dbReference type="ARBA" id="ARBA00023163"/>
    </source>
</evidence>
<dbReference type="CDD" id="cd06267">
    <property type="entry name" value="PBP1_LacI_sugar_binding-like"/>
    <property type="match status" value="1"/>
</dbReference>
<dbReference type="EMBL" id="LT629695">
    <property type="protein sequence ID" value="SDH57796.1"/>
    <property type="molecule type" value="Genomic_DNA"/>
</dbReference>
<dbReference type="PANTHER" id="PTHR30146">
    <property type="entry name" value="LACI-RELATED TRANSCRIPTIONAL REPRESSOR"/>
    <property type="match status" value="1"/>
</dbReference>
<feature type="domain" description="HTH lacI-type" evidence="4">
    <location>
        <begin position="9"/>
        <end position="63"/>
    </location>
</feature>
<evidence type="ECO:0000259" key="4">
    <source>
        <dbReference type="PROSITE" id="PS50932"/>
    </source>
</evidence>
<evidence type="ECO:0000256" key="1">
    <source>
        <dbReference type="ARBA" id="ARBA00023015"/>
    </source>
</evidence>
<dbReference type="RefSeq" id="WP_172802277.1">
    <property type="nucleotide sequence ID" value="NZ_LT629695.1"/>
</dbReference>
<dbReference type="Pfam" id="PF13377">
    <property type="entry name" value="Peripla_BP_3"/>
    <property type="match status" value="1"/>
</dbReference>
<dbReference type="GO" id="GO:0003700">
    <property type="term" value="F:DNA-binding transcription factor activity"/>
    <property type="evidence" value="ECO:0007669"/>
    <property type="project" value="TreeGrafter"/>
</dbReference>
<keyword evidence="2" id="KW-0238">DNA-binding</keyword>
<dbReference type="SMART" id="SM00354">
    <property type="entry name" value="HTH_LACI"/>
    <property type="match status" value="1"/>
</dbReference>
<sequence>MTPESSRRATRADVARLAGVSPAVVSFTLNGSRPVAPETAERVRAAIAELGYTPNAAARALTTGRSTMLGLVVHDITNPYYSSIAATVQEEADARGLGVIVMSTLGDSSRTLPLMRALDDRHVRGIIVTTALLGDDEQEAGRLQARVVQLSAGAGVPGAAVVRADMRSGADAAMRHLVDLGHARIAYLGGRDGFHARLGAWEASHRERGVEPGPCELVPFSRTAGDEGMRRILALEVPTAVLCASDMIAVGAMRALRDAGLRVPEDVSVVGFDDTYEARFAAPALTTVHLPIEEMARLAVAALDDDAPAIGDGAPRHPTHLVVRDSTAAPRALACCSGMRVPASASRG</sequence>
<dbReference type="Gene3D" id="3.40.50.2300">
    <property type="match status" value="2"/>
</dbReference>
<dbReference type="InterPro" id="IPR046335">
    <property type="entry name" value="LacI/GalR-like_sensor"/>
</dbReference>
<dbReference type="PANTHER" id="PTHR30146:SF109">
    <property type="entry name" value="HTH-TYPE TRANSCRIPTIONAL REGULATOR GALS"/>
    <property type="match status" value="1"/>
</dbReference>
<keyword evidence="1" id="KW-0805">Transcription regulation</keyword>
<dbReference type="SUPFAM" id="SSF53822">
    <property type="entry name" value="Periplasmic binding protein-like I"/>
    <property type="match status" value="1"/>
</dbReference>
<gene>
    <name evidence="5" type="ORF">SAMN04489720_1670</name>
</gene>
<dbReference type="Proteomes" id="UP000198822">
    <property type="component" value="Chromosome I"/>
</dbReference>
<dbReference type="AlphaFoldDB" id="A0A1G8DJF5"/>
<evidence type="ECO:0000313" key="6">
    <source>
        <dbReference type="Proteomes" id="UP000198822"/>
    </source>
</evidence>
<organism evidence="5 6">
    <name type="scientific">Agrococcus jejuensis</name>
    <dbReference type="NCBI Taxonomy" id="399736"/>
    <lineage>
        <taxon>Bacteria</taxon>
        <taxon>Bacillati</taxon>
        <taxon>Actinomycetota</taxon>
        <taxon>Actinomycetes</taxon>
        <taxon>Micrococcales</taxon>
        <taxon>Microbacteriaceae</taxon>
        <taxon>Agrococcus</taxon>
    </lineage>
</organism>
<reference evidence="6" key="1">
    <citation type="submission" date="2016-10" db="EMBL/GenBank/DDBJ databases">
        <authorList>
            <person name="Varghese N."/>
            <person name="Submissions S."/>
        </authorList>
    </citation>
    <scope>NUCLEOTIDE SEQUENCE [LARGE SCALE GENOMIC DNA]</scope>
    <source>
        <strain evidence="6">DSM 22002</strain>
    </source>
</reference>
<keyword evidence="6" id="KW-1185">Reference proteome</keyword>
<dbReference type="PROSITE" id="PS50932">
    <property type="entry name" value="HTH_LACI_2"/>
    <property type="match status" value="1"/>
</dbReference>
<keyword evidence="3" id="KW-0804">Transcription</keyword>
<dbReference type="InterPro" id="IPR000843">
    <property type="entry name" value="HTH_LacI"/>
</dbReference>
<evidence type="ECO:0000256" key="2">
    <source>
        <dbReference type="ARBA" id="ARBA00023125"/>
    </source>
</evidence>
<dbReference type="CDD" id="cd01392">
    <property type="entry name" value="HTH_LacI"/>
    <property type="match status" value="1"/>
</dbReference>
<evidence type="ECO:0000313" key="5">
    <source>
        <dbReference type="EMBL" id="SDH57796.1"/>
    </source>
</evidence>
<dbReference type="Pfam" id="PF00356">
    <property type="entry name" value="LacI"/>
    <property type="match status" value="1"/>
</dbReference>
<dbReference type="GO" id="GO:0000976">
    <property type="term" value="F:transcription cis-regulatory region binding"/>
    <property type="evidence" value="ECO:0007669"/>
    <property type="project" value="TreeGrafter"/>
</dbReference>
<protein>
    <submittedName>
        <fullName evidence="5">Transcriptional regulator, LacI family</fullName>
    </submittedName>
</protein>
<dbReference type="InterPro" id="IPR010982">
    <property type="entry name" value="Lambda_DNA-bd_dom_sf"/>
</dbReference>
<dbReference type="STRING" id="399736.SAMN04489720_1670"/>
<accession>A0A1G8DJF5</accession>